<protein>
    <recommendedName>
        <fullName evidence="3">Flagellar basal body rod protein FlgB</fullName>
    </recommendedName>
</protein>
<keyword evidence="2" id="KW-1185">Reference proteome</keyword>
<dbReference type="Proteomes" id="UP000279470">
    <property type="component" value="Unassembled WGS sequence"/>
</dbReference>
<dbReference type="AlphaFoldDB" id="A0A3S0FQB9"/>
<accession>A0A3S0FQB9</accession>
<dbReference type="EMBL" id="RXFM01000032">
    <property type="protein sequence ID" value="RST67785.1"/>
    <property type="molecule type" value="Genomic_DNA"/>
</dbReference>
<comment type="caution">
    <text evidence="1">The sequence shown here is derived from an EMBL/GenBank/DDBJ whole genome shotgun (WGS) entry which is preliminary data.</text>
</comment>
<proteinExistence type="predicted"/>
<dbReference type="OrthoDB" id="9788334at2"/>
<gene>
    <name evidence="1" type="ORF">EIC27_03040</name>
</gene>
<dbReference type="RefSeq" id="WP_126044674.1">
    <property type="nucleotide sequence ID" value="NZ_RXFM01000032.1"/>
</dbReference>
<evidence type="ECO:0000313" key="1">
    <source>
        <dbReference type="EMBL" id="RST67785.1"/>
    </source>
</evidence>
<reference evidence="2" key="1">
    <citation type="submission" date="2018-11" db="EMBL/GenBank/DDBJ databases">
        <title>Phylogenetic, genomic, and biogeographic characterization of a novel and ubiquitous marine invertebrate-associated Rickettsiales parasite, Candidatus Marinoinvertebrata rohwerii, gen. nov., sp. nov.</title>
        <authorList>
            <person name="Klinges J.G."/>
            <person name="Rosales S.M."/>
            <person name="Mcminds R."/>
            <person name="Shaver E.C."/>
            <person name="Shantz A."/>
            <person name="Peters E.C."/>
            <person name="Burkepile D.E."/>
            <person name="Silliman B.R."/>
            <person name="Vega Thurber R.L."/>
        </authorList>
    </citation>
    <scope>NUCLEOTIDE SEQUENCE [LARGE SCALE GENOMIC DNA]</scope>
    <source>
        <strain evidence="2">a_cerv_44</strain>
    </source>
</reference>
<evidence type="ECO:0000313" key="2">
    <source>
        <dbReference type="Proteomes" id="UP000279470"/>
    </source>
</evidence>
<organism evidence="1 2">
    <name type="scientific">Candidatus Aquarickettsia rohweri</name>
    <dbReference type="NCBI Taxonomy" id="2602574"/>
    <lineage>
        <taxon>Bacteria</taxon>
        <taxon>Pseudomonadati</taxon>
        <taxon>Pseudomonadota</taxon>
        <taxon>Alphaproteobacteria</taxon>
        <taxon>Rickettsiales</taxon>
        <taxon>Candidatus Midichloriaceae</taxon>
        <taxon>Candidatus Aquarickettsia</taxon>
    </lineage>
</organism>
<sequence>MFIPLIANATGNVFDIYKQNMDFLTRNDTIITQNIANADTPKFIPKKLENKRSTFSYDIKLDTTNPMHFHAEESNSKYKVSNAEIIEIKPDGNAVSIENELLNKNQNSVKLNQVANMYNKAKNMMRYAITGSIK</sequence>
<name>A0A3S0FQB9_9RICK</name>
<evidence type="ECO:0008006" key="3">
    <source>
        <dbReference type="Google" id="ProtNLM"/>
    </source>
</evidence>